<name>A0A3B3QZH5_9TELE</name>
<dbReference type="Proteomes" id="UP000261540">
    <property type="component" value="Unplaced"/>
</dbReference>
<evidence type="ECO:0000313" key="1">
    <source>
        <dbReference type="Ensembl" id="ENSPKIP00000010861.1"/>
    </source>
</evidence>
<proteinExistence type="predicted"/>
<reference evidence="1" key="2">
    <citation type="submission" date="2025-09" db="UniProtKB">
        <authorList>
            <consortium name="Ensembl"/>
        </authorList>
    </citation>
    <scope>IDENTIFICATION</scope>
</reference>
<sequence length="135" mass="14382">TGKMSDLSDFHCSVIAGAGHGGSSMAEAAAPLGFHIIIRWHLQKMVHCTKKTSGAKNVLLMRGYIGIGRLVKPNRKTISVKITAQCTGGTQKGFSEGISQVSGTPADGPLINLSTHNSIRKKIAFFYTLSTLLLQ</sequence>
<reference evidence="1" key="1">
    <citation type="submission" date="2025-08" db="UniProtKB">
        <authorList>
            <consortium name="Ensembl"/>
        </authorList>
    </citation>
    <scope>IDENTIFICATION</scope>
</reference>
<accession>A0A3B3QZH5</accession>
<evidence type="ECO:0000313" key="2">
    <source>
        <dbReference type="Proteomes" id="UP000261540"/>
    </source>
</evidence>
<organism evidence="1 2">
    <name type="scientific">Paramormyrops kingsleyae</name>
    <dbReference type="NCBI Taxonomy" id="1676925"/>
    <lineage>
        <taxon>Eukaryota</taxon>
        <taxon>Metazoa</taxon>
        <taxon>Chordata</taxon>
        <taxon>Craniata</taxon>
        <taxon>Vertebrata</taxon>
        <taxon>Euteleostomi</taxon>
        <taxon>Actinopterygii</taxon>
        <taxon>Neopterygii</taxon>
        <taxon>Teleostei</taxon>
        <taxon>Osteoglossocephala</taxon>
        <taxon>Osteoglossomorpha</taxon>
        <taxon>Osteoglossiformes</taxon>
        <taxon>Mormyridae</taxon>
        <taxon>Paramormyrops</taxon>
    </lineage>
</organism>
<dbReference type="AlphaFoldDB" id="A0A3B3QZH5"/>
<keyword evidence="2" id="KW-1185">Reference proteome</keyword>
<dbReference type="Ensembl" id="ENSPKIT00000034999.1">
    <property type="protein sequence ID" value="ENSPKIP00000010861.1"/>
    <property type="gene ID" value="ENSPKIG00000025407.1"/>
</dbReference>
<protein>
    <submittedName>
        <fullName evidence="1">Uncharacterized protein</fullName>
    </submittedName>
</protein>